<accession>A0A4Q9L3G9</accession>
<evidence type="ECO:0000313" key="7">
    <source>
        <dbReference type="EMBL" id="TBT98927.1"/>
    </source>
</evidence>
<reference evidence="8 9" key="1">
    <citation type="submission" date="2017-12" db="EMBL/GenBank/DDBJ databases">
        <authorList>
            <person name="Pombert J.-F."/>
            <person name="Haag K.L."/>
            <person name="Ebert D."/>
        </authorList>
    </citation>
    <scope>NUCLEOTIDE SEQUENCE [LARGE SCALE GENOMIC DNA]</scope>
    <source>
        <strain evidence="8">FI-OER-3-3</strain>
    </source>
</reference>
<comment type="caution">
    <text evidence="8">The sequence shown here is derived from an EMBL/GenBank/DDBJ whole genome shotgun (WGS) entry which is preliminary data.</text>
</comment>
<dbReference type="GO" id="GO:0008270">
    <property type="term" value="F:zinc ion binding"/>
    <property type="evidence" value="ECO:0007669"/>
    <property type="project" value="UniProtKB-KW"/>
</dbReference>
<dbReference type="PANTHER" id="PTHR23057">
    <property type="entry name" value="JUXTAPOSED WITH ANOTHER ZINC FINGER PROTEIN 1"/>
    <property type="match status" value="1"/>
</dbReference>
<evidence type="ECO:0000259" key="6">
    <source>
        <dbReference type="PROSITE" id="PS50157"/>
    </source>
</evidence>
<evidence type="ECO:0000256" key="2">
    <source>
        <dbReference type="ARBA" id="ARBA00022737"/>
    </source>
</evidence>
<dbReference type="SMART" id="SM00355">
    <property type="entry name" value="ZnF_C2H2"/>
    <property type="match status" value="2"/>
</dbReference>
<name>A0A4Q9L3G9_9MICR</name>
<sequence length="163" mass="19555">MRFFDNYMLYDDDLSLEERLEIYKKNEEDFEAKKVYMNSVQYDLESFLLDFEKRVYFGDVPDSPEIKRYSNTVVVEKPDQRIFRSVFFKNSKPENEKYGDVRIYKCYLYGCDKEYTSSYGLKYHLINGHSKKIAEKPYRCTVSGCSKKYKNSNGLKYHLNHGH</sequence>
<dbReference type="PANTHER" id="PTHR23057:SF0">
    <property type="entry name" value="JUXTAPOSED WITH ANOTHER ZINC FINGER PROTEIN 1"/>
    <property type="match status" value="1"/>
</dbReference>
<dbReference type="SUPFAM" id="SSF57667">
    <property type="entry name" value="beta-beta-alpha zinc fingers"/>
    <property type="match status" value="1"/>
</dbReference>
<organism evidence="8 9">
    <name type="scientific">Hamiltosporidium tvaerminnensis</name>
    <dbReference type="NCBI Taxonomy" id="1176355"/>
    <lineage>
        <taxon>Eukaryota</taxon>
        <taxon>Fungi</taxon>
        <taxon>Fungi incertae sedis</taxon>
        <taxon>Microsporidia</taxon>
        <taxon>Dubosqiidae</taxon>
        <taxon>Hamiltosporidium</taxon>
    </lineage>
</organism>
<dbReference type="InterPro" id="IPR036236">
    <property type="entry name" value="Znf_C2H2_sf"/>
</dbReference>
<keyword evidence="3 5" id="KW-0863">Zinc-finger</keyword>
<dbReference type="Pfam" id="PF00096">
    <property type="entry name" value="zf-C2H2"/>
    <property type="match status" value="1"/>
</dbReference>
<keyword evidence="2" id="KW-0677">Repeat</keyword>
<dbReference type="VEuPathDB" id="MicrosporidiaDB:CWI37_1536p0010"/>
<evidence type="ECO:0000256" key="1">
    <source>
        <dbReference type="ARBA" id="ARBA00022723"/>
    </source>
</evidence>
<dbReference type="AlphaFoldDB" id="A0A4Q9L3G9"/>
<dbReference type="VEuPathDB" id="MicrosporidiaDB:CWI37_0577p0010"/>
<evidence type="ECO:0000313" key="8">
    <source>
        <dbReference type="EMBL" id="TBU02008.1"/>
    </source>
</evidence>
<gene>
    <name evidence="8" type="ORF">CWI37_0577p0010</name>
    <name evidence="7" type="ORF">CWI37_1536p0010</name>
</gene>
<dbReference type="PROSITE" id="PS50157">
    <property type="entry name" value="ZINC_FINGER_C2H2_2"/>
    <property type="match status" value="1"/>
</dbReference>
<dbReference type="InterPro" id="IPR051580">
    <property type="entry name" value="ZnF-Chromatin_assoc"/>
</dbReference>
<evidence type="ECO:0000256" key="4">
    <source>
        <dbReference type="ARBA" id="ARBA00022833"/>
    </source>
</evidence>
<dbReference type="PROSITE" id="PS00028">
    <property type="entry name" value="ZINC_FINGER_C2H2_1"/>
    <property type="match status" value="2"/>
</dbReference>
<feature type="domain" description="C2H2-type" evidence="6">
    <location>
        <begin position="138"/>
        <end position="163"/>
    </location>
</feature>
<dbReference type="GO" id="GO:0005634">
    <property type="term" value="C:nucleus"/>
    <property type="evidence" value="ECO:0007669"/>
    <property type="project" value="TreeGrafter"/>
</dbReference>
<keyword evidence="4" id="KW-0862">Zinc</keyword>
<dbReference type="Gene3D" id="3.30.160.60">
    <property type="entry name" value="Classic Zinc Finger"/>
    <property type="match status" value="1"/>
</dbReference>
<keyword evidence="1" id="KW-0479">Metal-binding</keyword>
<protein>
    <recommendedName>
        <fullName evidence="6">C2H2-type domain-containing protein</fullName>
    </recommendedName>
</protein>
<dbReference type="EMBL" id="PITJ01001536">
    <property type="protein sequence ID" value="TBT98927.1"/>
    <property type="molecule type" value="Genomic_DNA"/>
</dbReference>
<evidence type="ECO:0000256" key="5">
    <source>
        <dbReference type="PROSITE-ProRule" id="PRU00042"/>
    </source>
</evidence>
<dbReference type="InterPro" id="IPR013087">
    <property type="entry name" value="Znf_C2H2_type"/>
</dbReference>
<dbReference type="Proteomes" id="UP000292362">
    <property type="component" value="Unassembled WGS sequence"/>
</dbReference>
<dbReference type="EMBL" id="PITJ01000577">
    <property type="protein sequence ID" value="TBU02008.1"/>
    <property type="molecule type" value="Genomic_DNA"/>
</dbReference>
<proteinExistence type="predicted"/>
<evidence type="ECO:0000313" key="9">
    <source>
        <dbReference type="Proteomes" id="UP000292362"/>
    </source>
</evidence>
<evidence type="ECO:0000256" key="3">
    <source>
        <dbReference type="ARBA" id="ARBA00022771"/>
    </source>
</evidence>